<feature type="chain" id="PRO_5045105002" evidence="1">
    <location>
        <begin position="28"/>
        <end position="115"/>
    </location>
</feature>
<name>A0ABW6HAK1_9ACTN</name>
<accession>A0ABW6HAK1</accession>
<keyword evidence="3" id="KW-1185">Reference proteome</keyword>
<evidence type="ECO:0000313" key="3">
    <source>
        <dbReference type="Proteomes" id="UP001599756"/>
    </source>
</evidence>
<organism evidence="2 3">
    <name type="scientific">Streptomyces anandii</name>
    <dbReference type="NCBI Taxonomy" id="285454"/>
    <lineage>
        <taxon>Bacteria</taxon>
        <taxon>Bacillati</taxon>
        <taxon>Actinomycetota</taxon>
        <taxon>Actinomycetes</taxon>
        <taxon>Kitasatosporales</taxon>
        <taxon>Streptomycetaceae</taxon>
        <taxon>Streptomyces</taxon>
    </lineage>
</organism>
<evidence type="ECO:0000256" key="1">
    <source>
        <dbReference type="SAM" id="SignalP"/>
    </source>
</evidence>
<protein>
    <submittedName>
        <fullName evidence="2">Uncharacterized protein</fullName>
    </submittedName>
</protein>
<dbReference type="RefSeq" id="WP_381806625.1">
    <property type="nucleotide sequence ID" value="NZ_JBHYTS010000042.1"/>
</dbReference>
<comment type="caution">
    <text evidence="2">The sequence shown here is derived from an EMBL/GenBank/DDBJ whole genome shotgun (WGS) entry which is preliminary data.</text>
</comment>
<dbReference type="EMBL" id="JBHYTS010000042">
    <property type="protein sequence ID" value="MFE1753640.1"/>
    <property type="molecule type" value="Genomic_DNA"/>
</dbReference>
<keyword evidence="1" id="KW-0732">Signal</keyword>
<gene>
    <name evidence="2" type="ORF">ACFW88_24390</name>
</gene>
<feature type="signal peptide" evidence="1">
    <location>
        <begin position="1"/>
        <end position="27"/>
    </location>
</feature>
<reference evidence="2 3" key="1">
    <citation type="submission" date="2024-09" db="EMBL/GenBank/DDBJ databases">
        <title>The Natural Products Discovery Center: Release of the First 8490 Sequenced Strains for Exploring Actinobacteria Biosynthetic Diversity.</title>
        <authorList>
            <person name="Kalkreuter E."/>
            <person name="Kautsar S.A."/>
            <person name="Yang D."/>
            <person name="Bader C.D."/>
            <person name="Teijaro C.N."/>
            <person name="Fluegel L."/>
            <person name="Davis C.M."/>
            <person name="Simpson J.R."/>
            <person name="Lauterbach L."/>
            <person name="Steele A.D."/>
            <person name="Gui C."/>
            <person name="Meng S."/>
            <person name="Li G."/>
            <person name="Viehrig K."/>
            <person name="Ye F."/>
            <person name="Su P."/>
            <person name="Kiefer A.F."/>
            <person name="Nichols A."/>
            <person name="Cepeda A.J."/>
            <person name="Yan W."/>
            <person name="Fan B."/>
            <person name="Jiang Y."/>
            <person name="Adhikari A."/>
            <person name="Zheng C.-J."/>
            <person name="Schuster L."/>
            <person name="Cowan T.M."/>
            <person name="Smanski M.J."/>
            <person name="Chevrette M.G."/>
            <person name="De Carvalho L.P.S."/>
            <person name="Shen B."/>
        </authorList>
    </citation>
    <scope>NUCLEOTIDE SEQUENCE [LARGE SCALE GENOMIC DNA]</scope>
    <source>
        <strain evidence="2 3">NPDC059500</strain>
    </source>
</reference>
<evidence type="ECO:0000313" key="2">
    <source>
        <dbReference type="EMBL" id="MFE1753640.1"/>
    </source>
</evidence>
<sequence length="115" mass="12081">MPHRTLRPAIAALLLCAPLLAAAPASAAGQRSFPCLVALQKISSAQTSTVTLTVQCAQSRTVEVSIAADDKELARRTLALQAGVEQRVSLSLPRISRVCATLRTDGDTSVVCTPR</sequence>
<dbReference type="Proteomes" id="UP001599756">
    <property type="component" value="Unassembled WGS sequence"/>
</dbReference>
<proteinExistence type="predicted"/>